<proteinExistence type="inferred from homology"/>
<dbReference type="SUPFAM" id="SSF53474">
    <property type="entry name" value="alpha/beta-Hydrolases"/>
    <property type="match status" value="1"/>
</dbReference>
<evidence type="ECO:0000256" key="4">
    <source>
        <dbReference type="ARBA" id="ARBA00023180"/>
    </source>
</evidence>
<organism evidence="6 7">
    <name type="scientific">Phaedon cochleariae</name>
    <name type="common">Mustard beetle</name>
    <dbReference type="NCBI Taxonomy" id="80249"/>
    <lineage>
        <taxon>Eukaryota</taxon>
        <taxon>Metazoa</taxon>
        <taxon>Ecdysozoa</taxon>
        <taxon>Arthropoda</taxon>
        <taxon>Hexapoda</taxon>
        <taxon>Insecta</taxon>
        <taxon>Pterygota</taxon>
        <taxon>Neoptera</taxon>
        <taxon>Endopterygota</taxon>
        <taxon>Coleoptera</taxon>
        <taxon>Polyphaga</taxon>
        <taxon>Cucujiformia</taxon>
        <taxon>Chrysomeloidea</taxon>
        <taxon>Chrysomelidae</taxon>
        <taxon>Chrysomelinae</taxon>
        <taxon>Chrysomelini</taxon>
        <taxon>Phaedon</taxon>
    </lineage>
</organism>
<evidence type="ECO:0000256" key="1">
    <source>
        <dbReference type="ARBA" id="ARBA00005964"/>
    </source>
</evidence>
<feature type="domain" description="Carboxylesterase type B" evidence="5">
    <location>
        <begin position="3"/>
        <end position="417"/>
    </location>
</feature>
<sequence>MDVIAHIHGGGFMIGGTNDFVNPKYVMDIDAIFVTFTYRLGILGFLSTEDGVVPGNNGLKDQTLALRWIQSNIASFGGNPQSVTLTGFDAGASCTHFHYFSPMSEGLFRRGLSLSATALNFFAIQRNPRSRAETVAAVVGCPTTDTKTMVECLKTKPAPLLIDSMKHLQPLDQTPFALFAPVVEVNNPANPFLTEHPYEMLKKGKVLDVPWMSSVTENDGLIYLPLHENNLDQINSQWEKVANLIVDYDGMIPESHYLDAARRIRDFYFPNGVSMSKENHQNLEKMFTDWIFLLPAEQAVIMQSRITNSSIYFFRMSYSGQNSLKYSHLGSPQFVDIEGTWHGDDVVYFFGGLITKDLSENEKQMKNSCLNMLYSYAKYGHPVFHNTELNSMNDENEFFFYNISGPQDIQKQISTQDAAISLWTDIMGYSNAYNIKYGL</sequence>
<dbReference type="OrthoDB" id="6846267at2759"/>
<evidence type="ECO:0000259" key="5">
    <source>
        <dbReference type="Pfam" id="PF00135"/>
    </source>
</evidence>
<comment type="similarity">
    <text evidence="1">Belongs to the type-B carboxylesterase/lipase family.</text>
</comment>
<dbReference type="Proteomes" id="UP001153737">
    <property type="component" value="Chromosome 6"/>
</dbReference>
<keyword evidence="4" id="KW-0325">Glycoprotein</keyword>
<keyword evidence="3" id="KW-0378">Hydrolase</keyword>
<dbReference type="AlphaFoldDB" id="A0A9P0DSK2"/>
<accession>A0A9P0DSK2</accession>
<dbReference type="Pfam" id="PF00135">
    <property type="entry name" value="COesterase"/>
    <property type="match status" value="1"/>
</dbReference>
<reference evidence="6" key="1">
    <citation type="submission" date="2022-01" db="EMBL/GenBank/DDBJ databases">
        <authorList>
            <person name="King R."/>
        </authorList>
    </citation>
    <scope>NUCLEOTIDE SEQUENCE</scope>
</reference>
<protein>
    <recommendedName>
        <fullName evidence="5">Carboxylesterase type B domain-containing protein</fullName>
    </recommendedName>
</protein>
<evidence type="ECO:0000256" key="2">
    <source>
        <dbReference type="ARBA" id="ARBA00022487"/>
    </source>
</evidence>
<name>A0A9P0DSK2_PHACE</name>
<evidence type="ECO:0000313" key="6">
    <source>
        <dbReference type="EMBL" id="CAH1173955.1"/>
    </source>
</evidence>
<evidence type="ECO:0000313" key="7">
    <source>
        <dbReference type="Proteomes" id="UP001153737"/>
    </source>
</evidence>
<evidence type="ECO:0000256" key="3">
    <source>
        <dbReference type="ARBA" id="ARBA00022801"/>
    </source>
</evidence>
<dbReference type="EMBL" id="OU896712">
    <property type="protein sequence ID" value="CAH1173955.1"/>
    <property type="molecule type" value="Genomic_DNA"/>
</dbReference>
<dbReference type="PANTHER" id="PTHR43142:SF1">
    <property type="entry name" value="CARBOXYLIC ESTER HYDROLASE"/>
    <property type="match status" value="1"/>
</dbReference>
<dbReference type="PANTHER" id="PTHR43142">
    <property type="entry name" value="CARBOXYLIC ESTER HYDROLASE"/>
    <property type="match status" value="1"/>
</dbReference>
<dbReference type="GO" id="GO:0052689">
    <property type="term" value="F:carboxylic ester hydrolase activity"/>
    <property type="evidence" value="ECO:0007669"/>
    <property type="project" value="UniProtKB-KW"/>
</dbReference>
<gene>
    <name evidence="6" type="ORF">PHAECO_LOCUS10548</name>
</gene>
<dbReference type="InterPro" id="IPR029058">
    <property type="entry name" value="AB_hydrolase_fold"/>
</dbReference>
<keyword evidence="2" id="KW-0719">Serine esterase</keyword>
<dbReference type="InterPro" id="IPR002018">
    <property type="entry name" value="CarbesteraseB"/>
</dbReference>
<dbReference type="Gene3D" id="3.40.50.1820">
    <property type="entry name" value="alpha/beta hydrolase"/>
    <property type="match status" value="1"/>
</dbReference>
<reference evidence="6" key="2">
    <citation type="submission" date="2022-10" db="EMBL/GenBank/DDBJ databases">
        <authorList>
            <consortium name="ENA_rothamsted_submissions"/>
            <consortium name="culmorum"/>
            <person name="King R."/>
        </authorList>
    </citation>
    <scope>NUCLEOTIDE SEQUENCE</scope>
</reference>
<keyword evidence="7" id="KW-1185">Reference proteome</keyword>